<dbReference type="AlphaFoldDB" id="A0A804MCA0"/>
<dbReference type="Gramene" id="Zm00001eb074780_T001">
    <property type="protein sequence ID" value="Zm00001eb074780_P001"/>
    <property type="gene ID" value="Zm00001eb074780"/>
</dbReference>
<reference evidence="2" key="1">
    <citation type="submission" date="2015-12" db="EMBL/GenBank/DDBJ databases">
        <title>Update maize B73 reference genome by single molecule sequencing technologies.</title>
        <authorList>
            <consortium name="Maize Genome Sequencing Project"/>
            <person name="Ware D."/>
        </authorList>
    </citation>
    <scope>NUCLEOTIDE SEQUENCE [LARGE SCALE GENOMIC DNA]</scope>
    <source>
        <strain evidence="2">cv. B73</strain>
    </source>
</reference>
<name>A0A804MCA0_MAIZE</name>
<keyword evidence="2" id="KW-1185">Reference proteome</keyword>
<evidence type="ECO:0000313" key="2">
    <source>
        <dbReference type="Proteomes" id="UP000007305"/>
    </source>
</evidence>
<dbReference type="InParanoid" id="A0A804MCA0"/>
<reference evidence="1" key="2">
    <citation type="submission" date="2019-07" db="EMBL/GenBank/DDBJ databases">
        <authorList>
            <person name="Seetharam A."/>
            <person name="Woodhouse M."/>
            <person name="Cannon E."/>
        </authorList>
    </citation>
    <scope>NUCLEOTIDE SEQUENCE [LARGE SCALE GENOMIC DNA]</scope>
    <source>
        <strain evidence="1">cv. B73</strain>
    </source>
</reference>
<protein>
    <submittedName>
        <fullName evidence="1">Uncharacterized protein</fullName>
    </submittedName>
</protein>
<evidence type="ECO:0000313" key="1">
    <source>
        <dbReference type="EnsemblPlants" id="Zm00001eb074780_P001"/>
    </source>
</evidence>
<accession>A0A804MCA0</accession>
<dbReference type="Proteomes" id="UP000007305">
    <property type="component" value="Chromosome 2"/>
</dbReference>
<organism evidence="1 2">
    <name type="scientific">Zea mays</name>
    <name type="common">Maize</name>
    <dbReference type="NCBI Taxonomy" id="4577"/>
    <lineage>
        <taxon>Eukaryota</taxon>
        <taxon>Viridiplantae</taxon>
        <taxon>Streptophyta</taxon>
        <taxon>Embryophyta</taxon>
        <taxon>Tracheophyta</taxon>
        <taxon>Spermatophyta</taxon>
        <taxon>Magnoliopsida</taxon>
        <taxon>Liliopsida</taxon>
        <taxon>Poales</taxon>
        <taxon>Poaceae</taxon>
        <taxon>PACMAD clade</taxon>
        <taxon>Panicoideae</taxon>
        <taxon>Andropogonodae</taxon>
        <taxon>Andropogoneae</taxon>
        <taxon>Tripsacinae</taxon>
        <taxon>Zea</taxon>
    </lineage>
</organism>
<dbReference type="EnsemblPlants" id="Zm00001eb074780_T001">
    <property type="protein sequence ID" value="Zm00001eb074780_P001"/>
    <property type="gene ID" value="Zm00001eb074780"/>
</dbReference>
<proteinExistence type="predicted"/>
<sequence length="145" mass="16359">MIQLIHFVQKKRSAINDEGMPLHGRALMKGHLLWNSTSSSQNLALSRLTNAGHSSIRHEVDQCEETVMHDVNIGEMRRMKHQRRQEAYDKDEESRRMLVQGQGYGVHSTADLRNLVCENLALVLSLFQQNAGGMVLGLGMAAFEM</sequence>
<reference evidence="1" key="3">
    <citation type="submission" date="2021-05" db="UniProtKB">
        <authorList>
            <consortium name="EnsemblPlants"/>
        </authorList>
    </citation>
    <scope>IDENTIFICATION</scope>
    <source>
        <strain evidence="1">cv. B73</strain>
    </source>
</reference>